<evidence type="ECO:0000256" key="2">
    <source>
        <dbReference type="SAM" id="Phobius"/>
    </source>
</evidence>
<dbReference type="SMART" id="SM00244">
    <property type="entry name" value="PHB"/>
    <property type="match status" value="1"/>
</dbReference>
<protein>
    <submittedName>
        <fullName evidence="4">SPFH domain-containing protein</fullName>
    </submittedName>
</protein>
<feature type="domain" description="Band 7" evidence="3">
    <location>
        <begin position="141"/>
        <end position="305"/>
    </location>
</feature>
<dbReference type="Pfam" id="PF01145">
    <property type="entry name" value="Band_7"/>
    <property type="match status" value="1"/>
</dbReference>
<dbReference type="PANTHER" id="PTHR43446">
    <property type="entry name" value="MEMBRANE PROTEIN-RELATED"/>
    <property type="match status" value="1"/>
</dbReference>
<proteinExistence type="predicted"/>
<evidence type="ECO:0000313" key="4">
    <source>
        <dbReference type="EMBL" id="GAA2488900.1"/>
    </source>
</evidence>
<dbReference type="InterPro" id="IPR036013">
    <property type="entry name" value="Band_7/SPFH_dom_sf"/>
</dbReference>
<dbReference type="PANTHER" id="PTHR43446:SF1">
    <property type="entry name" value="BAND 7 DOMAIN-CONTAINING PROTEIN"/>
    <property type="match status" value="1"/>
</dbReference>
<keyword evidence="5" id="KW-1185">Reference proteome</keyword>
<feature type="transmembrane region" description="Helical" evidence="2">
    <location>
        <begin position="80"/>
        <end position="98"/>
    </location>
</feature>
<gene>
    <name evidence="4" type="ORF">GCM10010406_26380</name>
</gene>
<evidence type="ECO:0000313" key="5">
    <source>
        <dbReference type="Proteomes" id="UP001501358"/>
    </source>
</evidence>
<reference evidence="5" key="1">
    <citation type="journal article" date="2019" name="Int. J. Syst. Evol. Microbiol.">
        <title>The Global Catalogue of Microorganisms (GCM) 10K type strain sequencing project: providing services to taxonomists for standard genome sequencing and annotation.</title>
        <authorList>
            <consortium name="The Broad Institute Genomics Platform"/>
            <consortium name="The Broad Institute Genome Sequencing Center for Infectious Disease"/>
            <person name="Wu L."/>
            <person name="Ma J."/>
        </authorList>
    </citation>
    <scope>NUCLEOTIDE SEQUENCE [LARGE SCALE GENOMIC DNA]</scope>
    <source>
        <strain evidence="5">JCM 6307</strain>
    </source>
</reference>
<dbReference type="EMBL" id="BAAATA010000012">
    <property type="protein sequence ID" value="GAA2488900.1"/>
    <property type="molecule type" value="Genomic_DNA"/>
</dbReference>
<feature type="compositionally biased region" description="Basic and acidic residues" evidence="1">
    <location>
        <begin position="372"/>
        <end position="387"/>
    </location>
</feature>
<feature type="region of interest" description="Disordered" evidence="1">
    <location>
        <begin position="362"/>
        <end position="387"/>
    </location>
</feature>
<keyword evidence="2" id="KW-1133">Transmembrane helix</keyword>
<dbReference type="InterPro" id="IPR001107">
    <property type="entry name" value="Band_7"/>
</dbReference>
<keyword evidence="2" id="KW-0472">Membrane</keyword>
<feature type="compositionally biased region" description="Pro residues" evidence="1">
    <location>
        <begin position="1"/>
        <end position="15"/>
    </location>
</feature>
<evidence type="ECO:0000259" key="3">
    <source>
        <dbReference type="SMART" id="SM00244"/>
    </source>
</evidence>
<dbReference type="SUPFAM" id="SSF117892">
    <property type="entry name" value="Band 7/SPFH domain"/>
    <property type="match status" value="1"/>
</dbReference>
<sequence>MPTPAPGPGPGPGFGPAPGFGPSTVPGFGPAVAPGPATAVAPAAVPAPAAAPAPAVRSEPFGDTPVAGVEERPARCLPGAPVLLCGVAAVVTLCWALWRIGALDRALPTAALPPPGHGGLTGAVLWAALVLPSVVVLLVSGGLVRGRAGSVWVLSRSGAYRGTVRRTGLLWLDPVAARQRVDVRLRHWRSRPMPAVDSEGVPLQVVVLLVWRVRDSARARFSVDDHEAYLRELVESAVCRVFSQAPADDFRGVGGPTLRDAERVGEQLTRLLAAQARPAGLQVFAARPLRLEYAPQVAEVMHRTRVAALDARFRTMVLDDVLAAVEETVARLVRNGPGEPAPHERRALAKDLTVAFWNARGGAAPYPAGGKSRADRAPGERGSADRG</sequence>
<feature type="transmembrane region" description="Helical" evidence="2">
    <location>
        <begin position="118"/>
        <end position="139"/>
    </location>
</feature>
<name>A0ABP5Z0P4_9ACTN</name>
<dbReference type="Proteomes" id="UP001501358">
    <property type="component" value="Unassembled WGS sequence"/>
</dbReference>
<organism evidence="4 5">
    <name type="scientific">Streptomyces thermolineatus</name>
    <dbReference type="NCBI Taxonomy" id="44033"/>
    <lineage>
        <taxon>Bacteria</taxon>
        <taxon>Bacillati</taxon>
        <taxon>Actinomycetota</taxon>
        <taxon>Actinomycetes</taxon>
        <taxon>Kitasatosporales</taxon>
        <taxon>Streptomycetaceae</taxon>
        <taxon>Streptomyces</taxon>
    </lineage>
</organism>
<feature type="region of interest" description="Disordered" evidence="1">
    <location>
        <begin position="1"/>
        <end position="21"/>
    </location>
</feature>
<keyword evidence="2" id="KW-0812">Transmembrane</keyword>
<comment type="caution">
    <text evidence="4">The sequence shown here is derived from an EMBL/GenBank/DDBJ whole genome shotgun (WGS) entry which is preliminary data.</text>
</comment>
<dbReference type="Gene3D" id="3.30.479.30">
    <property type="entry name" value="Band 7 domain"/>
    <property type="match status" value="1"/>
</dbReference>
<accession>A0ABP5Z0P4</accession>
<evidence type="ECO:0000256" key="1">
    <source>
        <dbReference type="SAM" id="MobiDB-lite"/>
    </source>
</evidence>